<comment type="caution">
    <text evidence="1">The sequence shown here is derived from an EMBL/GenBank/DDBJ whole genome shotgun (WGS) entry which is preliminary data.</text>
</comment>
<accession>A0ABD2BI54</accession>
<sequence>MKTILRTTPQVSFFFVTAQTLIVYENPLFSGPLNLSLTRLTLFGLDGGDSNHVRPPNRSVLIRDVKFNDDISQSLQ</sequence>
<keyword evidence="2" id="KW-1185">Reference proteome</keyword>
<proteinExistence type="predicted"/>
<reference evidence="1 2" key="1">
    <citation type="journal article" date="2024" name="Ann. Entomol. Soc. Am.">
        <title>Genomic analyses of the southern and eastern yellowjacket wasps (Hymenoptera: Vespidae) reveal evolutionary signatures of social life.</title>
        <authorList>
            <person name="Catto M.A."/>
            <person name="Caine P.B."/>
            <person name="Orr S.E."/>
            <person name="Hunt B.G."/>
            <person name="Goodisman M.A.D."/>
        </authorList>
    </citation>
    <scope>NUCLEOTIDE SEQUENCE [LARGE SCALE GENOMIC DNA]</scope>
    <source>
        <strain evidence="1">232</strain>
        <tissue evidence="1">Head and thorax</tissue>
    </source>
</reference>
<protein>
    <submittedName>
        <fullName evidence="1">Uncharacterized protein</fullName>
    </submittedName>
</protein>
<evidence type="ECO:0000313" key="2">
    <source>
        <dbReference type="Proteomes" id="UP001607303"/>
    </source>
</evidence>
<evidence type="ECO:0000313" key="1">
    <source>
        <dbReference type="EMBL" id="KAL2732448.1"/>
    </source>
</evidence>
<name>A0ABD2BI54_VESMC</name>
<dbReference type="EMBL" id="JAYRBN010000075">
    <property type="protein sequence ID" value="KAL2732448.1"/>
    <property type="molecule type" value="Genomic_DNA"/>
</dbReference>
<organism evidence="1 2">
    <name type="scientific">Vespula maculifrons</name>
    <name type="common">Eastern yellow jacket</name>
    <name type="synonym">Wasp</name>
    <dbReference type="NCBI Taxonomy" id="7453"/>
    <lineage>
        <taxon>Eukaryota</taxon>
        <taxon>Metazoa</taxon>
        <taxon>Ecdysozoa</taxon>
        <taxon>Arthropoda</taxon>
        <taxon>Hexapoda</taxon>
        <taxon>Insecta</taxon>
        <taxon>Pterygota</taxon>
        <taxon>Neoptera</taxon>
        <taxon>Endopterygota</taxon>
        <taxon>Hymenoptera</taxon>
        <taxon>Apocrita</taxon>
        <taxon>Aculeata</taxon>
        <taxon>Vespoidea</taxon>
        <taxon>Vespidae</taxon>
        <taxon>Vespinae</taxon>
        <taxon>Vespula</taxon>
    </lineage>
</organism>
<dbReference type="Proteomes" id="UP001607303">
    <property type="component" value="Unassembled WGS sequence"/>
</dbReference>
<gene>
    <name evidence="1" type="ORF">V1477_014689</name>
</gene>
<dbReference type="AlphaFoldDB" id="A0ABD2BI54"/>